<feature type="domain" description="Creatinase N-terminal" evidence="6">
    <location>
        <begin position="32"/>
        <end position="177"/>
    </location>
</feature>
<dbReference type="EMBL" id="VTFY01000004">
    <property type="protein sequence ID" value="MRX82170.1"/>
    <property type="molecule type" value="Genomic_DNA"/>
</dbReference>
<dbReference type="GO" id="GO:0046872">
    <property type="term" value="F:metal ion binding"/>
    <property type="evidence" value="ECO:0007669"/>
    <property type="project" value="UniProtKB-KW"/>
</dbReference>
<name>A0A6N7RMV6_9ACTN</name>
<dbReference type="SUPFAM" id="SSF53092">
    <property type="entry name" value="Creatinase/prolidase N-terminal domain"/>
    <property type="match status" value="1"/>
</dbReference>
<feature type="domain" description="Peptidase M24" evidence="5">
    <location>
        <begin position="185"/>
        <end position="387"/>
    </location>
</feature>
<dbReference type="PANTHER" id="PTHR46112:SF3">
    <property type="entry name" value="AMINOPEPTIDASE YPDF"/>
    <property type="match status" value="1"/>
</dbReference>
<dbReference type="Proteomes" id="UP000438093">
    <property type="component" value="Unassembled WGS sequence"/>
</dbReference>
<dbReference type="InterPro" id="IPR000587">
    <property type="entry name" value="Creatinase_N"/>
</dbReference>
<evidence type="ECO:0000256" key="4">
    <source>
        <dbReference type="SAM" id="MobiDB-lite"/>
    </source>
</evidence>
<reference evidence="8" key="1">
    <citation type="submission" date="2019-08" db="EMBL/GenBank/DDBJ databases">
        <title>Arthrobacter sp. nov., isolated from plateau pika and Tibetan wild ass.</title>
        <authorList>
            <person name="Ge Y."/>
        </authorList>
    </citation>
    <scope>NUCLEOTIDE SEQUENCE [LARGE SCALE GENOMIC DNA]</scope>
    <source>
        <strain evidence="8">HF-4214</strain>
    </source>
</reference>
<dbReference type="CDD" id="cd01092">
    <property type="entry name" value="APP-like"/>
    <property type="match status" value="1"/>
</dbReference>
<keyword evidence="8" id="KW-1185">Reference proteome</keyword>
<proteinExistence type="inferred from homology"/>
<organism evidence="7 8">
    <name type="scientific">Eggerthella guodeyinii</name>
    <dbReference type="NCBI Taxonomy" id="2690837"/>
    <lineage>
        <taxon>Bacteria</taxon>
        <taxon>Bacillati</taxon>
        <taxon>Actinomycetota</taxon>
        <taxon>Coriobacteriia</taxon>
        <taxon>Eggerthellales</taxon>
        <taxon>Eggerthellaceae</taxon>
        <taxon>Eggerthella</taxon>
    </lineage>
</organism>
<dbReference type="InterPro" id="IPR000994">
    <property type="entry name" value="Pept_M24"/>
</dbReference>
<evidence type="ECO:0000313" key="8">
    <source>
        <dbReference type="Proteomes" id="UP000438093"/>
    </source>
</evidence>
<dbReference type="AlphaFoldDB" id="A0A6N7RMV6"/>
<dbReference type="InterPro" id="IPR029149">
    <property type="entry name" value="Creatin/AminoP/Spt16_N"/>
</dbReference>
<comment type="caution">
    <text evidence="7">The sequence shown here is derived from an EMBL/GenBank/DDBJ whole genome shotgun (WGS) entry which is preliminary data.</text>
</comment>
<evidence type="ECO:0000256" key="2">
    <source>
        <dbReference type="ARBA" id="ARBA00022801"/>
    </source>
</evidence>
<dbReference type="PANTHER" id="PTHR46112">
    <property type="entry name" value="AMINOPEPTIDASE"/>
    <property type="match status" value="1"/>
</dbReference>
<feature type="region of interest" description="Disordered" evidence="4">
    <location>
        <begin position="1"/>
        <end position="23"/>
    </location>
</feature>
<dbReference type="PROSITE" id="PS00491">
    <property type="entry name" value="PROLINE_PEPTIDASE"/>
    <property type="match status" value="1"/>
</dbReference>
<accession>A0A6N7RMV6</accession>
<dbReference type="InterPro" id="IPR036005">
    <property type="entry name" value="Creatinase/aminopeptidase-like"/>
</dbReference>
<dbReference type="Pfam" id="PF01321">
    <property type="entry name" value="Creatinase_N"/>
    <property type="match status" value="1"/>
</dbReference>
<evidence type="ECO:0000256" key="1">
    <source>
        <dbReference type="ARBA" id="ARBA00022723"/>
    </source>
</evidence>
<comment type="similarity">
    <text evidence="3">Belongs to the peptidase M24B family.</text>
</comment>
<evidence type="ECO:0000313" key="7">
    <source>
        <dbReference type="EMBL" id="MRX82170.1"/>
    </source>
</evidence>
<sequence>MSLAPAERLSGSVPPASAQEAKPSVRALAAPRLNRLRAACAEAGIRSFFARDTSNITWLTAFDGVFDDEDAHALLVTPHDAVLHTDSRYSEAARAAAADEGAIAVDDARVTHAAFVASAFGARHGEQLTAEAEAVVLGIEDSLTLGSYRALEAAFADAPARPQLRETSDFVLDLRAVKEPQEIARMKAARAITDAAFAHIVAFMRPGMTELAVQIELEDFMRRHGADGLAFPSIVATGANGASPHAIPGQTVLEAGQCVVLDFGARALGYCSDMTRTVFLGAPSPRMRDAYAAIRNANEQVEAALRPGVTGKAMHELAERALADGGFAGKMGHSLGHGVGIDIHEQPVLSPRNESALVAGNVVTVEPGVYLPGEFGMRLEDCGVITADGFEVFTQSTHDLVVL</sequence>
<dbReference type="Pfam" id="PF00557">
    <property type="entry name" value="Peptidase_M24"/>
    <property type="match status" value="1"/>
</dbReference>
<dbReference type="Gene3D" id="3.40.350.10">
    <property type="entry name" value="Creatinase/prolidase N-terminal domain"/>
    <property type="match status" value="1"/>
</dbReference>
<dbReference type="Gene3D" id="3.90.230.10">
    <property type="entry name" value="Creatinase/methionine aminopeptidase superfamily"/>
    <property type="match status" value="1"/>
</dbReference>
<gene>
    <name evidence="7" type="ORF">GJG86_06655</name>
</gene>
<keyword evidence="2" id="KW-0378">Hydrolase</keyword>
<dbReference type="InterPro" id="IPR050659">
    <property type="entry name" value="Peptidase_M24B"/>
</dbReference>
<evidence type="ECO:0000256" key="3">
    <source>
        <dbReference type="RuleBase" id="RU000590"/>
    </source>
</evidence>
<dbReference type="SUPFAM" id="SSF55920">
    <property type="entry name" value="Creatinase/aminopeptidase"/>
    <property type="match status" value="1"/>
</dbReference>
<evidence type="ECO:0000259" key="5">
    <source>
        <dbReference type="Pfam" id="PF00557"/>
    </source>
</evidence>
<keyword evidence="1 3" id="KW-0479">Metal-binding</keyword>
<dbReference type="InterPro" id="IPR001131">
    <property type="entry name" value="Peptidase_M24B_aminopep-P_CS"/>
</dbReference>
<dbReference type="GO" id="GO:0016787">
    <property type="term" value="F:hydrolase activity"/>
    <property type="evidence" value="ECO:0007669"/>
    <property type="project" value="UniProtKB-KW"/>
</dbReference>
<protein>
    <submittedName>
        <fullName evidence="7">M24 family metallopeptidase</fullName>
    </submittedName>
</protein>
<evidence type="ECO:0000259" key="6">
    <source>
        <dbReference type="Pfam" id="PF01321"/>
    </source>
</evidence>